<dbReference type="AlphaFoldDB" id="A0ABD5JYA8"/>
<sequence>MGSVRLPSFFGGGKPFVSRREIIVKSGVTAFLLWCCGFIGLCGLHRFYLGRPWTGVLWLCTLGLLGVGQLIDLFMLGSMVRQANILNGLARASASVSNHNVVAPVIHVNVDHTKPAS</sequence>
<keyword evidence="4 5" id="KW-0472">Membrane</keyword>
<dbReference type="InterPro" id="IPR007829">
    <property type="entry name" value="TM2"/>
</dbReference>
<comment type="caution">
    <text evidence="7">The sequence shown here is derived from an EMBL/GenBank/DDBJ whole genome shotgun (WGS) entry which is preliminary data.</text>
</comment>
<evidence type="ECO:0000259" key="6">
    <source>
        <dbReference type="Pfam" id="PF05154"/>
    </source>
</evidence>
<evidence type="ECO:0000313" key="8">
    <source>
        <dbReference type="Proteomes" id="UP001362311"/>
    </source>
</evidence>
<proteinExistence type="predicted"/>
<evidence type="ECO:0000256" key="2">
    <source>
        <dbReference type="ARBA" id="ARBA00022692"/>
    </source>
</evidence>
<comment type="subcellular location">
    <subcellularLocation>
        <location evidence="1">Membrane</location>
        <topology evidence="1">Multi-pass membrane protein</topology>
    </subcellularLocation>
</comment>
<dbReference type="Pfam" id="PF05154">
    <property type="entry name" value="TM2"/>
    <property type="match status" value="1"/>
</dbReference>
<dbReference type="Proteomes" id="UP001362311">
    <property type="component" value="Unassembled WGS sequence"/>
</dbReference>
<dbReference type="PANTHER" id="PTHR21016:SF25">
    <property type="entry name" value="TM2 DOMAIN-CONTAINING PROTEIN DDB_G0277895-RELATED"/>
    <property type="match status" value="1"/>
</dbReference>
<evidence type="ECO:0000256" key="1">
    <source>
        <dbReference type="ARBA" id="ARBA00004141"/>
    </source>
</evidence>
<evidence type="ECO:0000256" key="5">
    <source>
        <dbReference type="SAM" id="Phobius"/>
    </source>
</evidence>
<evidence type="ECO:0000256" key="3">
    <source>
        <dbReference type="ARBA" id="ARBA00022989"/>
    </source>
</evidence>
<organism evidence="7 8">
    <name type="scientific">Ochrobactrum teleogrylli</name>
    <dbReference type="NCBI Taxonomy" id="2479765"/>
    <lineage>
        <taxon>Bacteria</taxon>
        <taxon>Pseudomonadati</taxon>
        <taxon>Pseudomonadota</taxon>
        <taxon>Alphaproteobacteria</taxon>
        <taxon>Hyphomicrobiales</taxon>
        <taxon>Brucellaceae</taxon>
        <taxon>Brucella/Ochrobactrum group</taxon>
        <taxon>Ochrobactrum</taxon>
    </lineage>
</organism>
<dbReference type="EMBL" id="JBBHKQ010000001">
    <property type="protein sequence ID" value="MEJ5901224.1"/>
    <property type="molecule type" value="Genomic_DNA"/>
</dbReference>
<reference evidence="7 8" key="1">
    <citation type="submission" date="2024-03" db="EMBL/GenBank/DDBJ databases">
        <title>Reference genomes for the five species model microbial community.</title>
        <authorList>
            <person name="Padfield D."/>
        </authorList>
    </citation>
    <scope>NUCLEOTIDE SEQUENCE [LARGE SCALE GENOMIC DNA]</scope>
    <source>
        <strain evidence="7 8">AB1</strain>
    </source>
</reference>
<dbReference type="PANTHER" id="PTHR21016">
    <property type="entry name" value="BETA-AMYLOID BINDING PROTEIN-RELATED"/>
    <property type="match status" value="1"/>
</dbReference>
<accession>A0ABD5JYA8</accession>
<dbReference type="RefSeq" id="WP_339440293.1">
    <property type="nucleotide sequence ID" value="NZ_JBBHKQ010000001.1"/>
</dbReference>
<keyword evidence="2 5" id="KW-0812">Transmembrane</keyword>
<dbReference type="InterPro" id="IPR050932">
    <property type="entry name" value="TM2D1-3-like"/>
</dbReference>
<feature type="transmembrane region" description="Helical" evidence="5">
    <location>
        <begin position="28"/>
        <end position="49"/>
    </location>
</feature>
<protein>
    <submittedName>
        <fullName evidence="7">TM2 domain-containing protein</fullName>
    </submittedName>
</protein>
<dbReference type="GO" id="GO:0016020">
    <property type="term" value="C:membrane"/>
    <property type="evidence" value="ECO:0007669"/>
    <property type="project" value="UniProtKB-SubCell"/>
</dbReference>
<feature type="domain" description="TM2" evidence="6">
    <location>
        <begin position="25"/>
        <end position="74"/>
    </location>
</feature>
<gene>
    <name evidence="7" type="ORF">WIX40_14005</name>
</gene>
<evidence type="ECO:0000256" key="4">
    <source>
        <dbReference type="ARBA" id="ARBA00023136"/>
    </source>
</evidence>
<evidence type="ECO:0000313" key="7">
    <source>
        <dbReference type="EMBL" id="MEJ5901224.1"/>
    </source>
</evidence>
<feature type="transmembrane region" description="Helical" evidence="5">
    <location>
        <begin position="55"/>
        <end position="76"/>
    </location>
</feature>
<keyword evidence="3 5" id="KW-1133">Transmembrane helix</keyword>
<name>A0ABD5JYA8_9HYPH</name>